<dbReference type="PROSITE" id="PS50082">
    <property type="entry name" value="WD_REPEATS_2"/>
    <property type="match status" value="6"/>
</dbReference>
<dbReference type="SMART" id="SM00220">
    <property type="entry name" value="S_TKc"/>
    <property type="match status" value="1"/>
</dbReference>
<dbReference type="PANTHER" id="PTHR19846:SF0">
    <property type="entry name" value="PRE-MRNA PROCESSING FACTOR 4"/>
    <property type="match status" value="1"/>
</dbReference>
<dbReference type="InterPro" id="IPR002372">
    <property type="entry name" value="PQQ_rpt_dom"/>
</dbReference>
<dbReference type="InterPro" id="IPR011044">
    <property type="entry name" value="Quino_amine_DH_bsu"/>
</dbReference>
<dbReference type="EMBL" id="JACHIG010000001">
    <property type="protein sequence ID" value="MBB5031255.1"/>
    <property type="molecule type" value="Genomic_DNA"/>
</dbReference>
<dbReference type="InterPro" id="IPR011009">
    <property type="entry name" value="Kinase-like_dom_sf"/>
</dbReference>
<dbReference type="GO" id="GO:0005524">
    <property type="term" value="F:ATP binding"/>
    <property type="evidence" value="ECO:0007669"/>
    <property type="project" value="InterPro"/>
</dbReference>
<dbReference type="RefSeq" id="WP_184338187.1">
    <property type="nucleotide sequence ID" value="NZ_JACHIG010000001.1"/>
</dbReference>
<feature type="repeat" description="WD" evidence="3">
    <location>
        <begin position="987"/>
        <end position="1028"/>
    </location>
</feature>
<evidence type="ECO:0000256" key="1">
    <source>
        <dbReference type="ARBA" id="ARBA00022574"/>
    </source>
</evidence>
<name>A0A7W7Y869_9BACT</name>
<protein>
    <submittedName>
        <fullName evidence="5">WD40 repeat protein</fullName>
    </submittedName>
</protein>
<dbReference type="Gene3D" id="1.10.510.10">
    <property type="entry name" value="Transferase(Phosphotransferase) domain 1"/>
    <property type="match status" value="1"/>
</dbReference>
<evidence type="ECO:0000259" key="4">
    <source>
        <dbReference type="PROSITE" id="PS50011"/>
    </source>
</evidence>
<gene>
    <name evidence="5" type="ORF">HNQ65_000809</name>
</gene>
<keyword evidence="2" id="KW-0677">Repeat</keyword>
<sequence length="1178" mass="128305">MPEQPPAPPPEAAASCCAVCGARVRPSAPCSQCLMRLATACDESVLLDALQGRRFGDYELLAEIARGGMGVVFRARQISLEREVALKMIIAGELAGEEALRMFRVEARAAANLHHPNIVPVYEIGEHEMQNYFTMRYVPGGQTIAEWAEPHREKFHEIAAAMAKVARAVAHAHERGILHRDLKPSNILWDPSGEPQVTDFGLAKLLDDTGGKATSTGMLLGSPCYMAPEQVGGQVDKITTATDVYGLGAILYELLSGHPPFTGKSVLDIARQIHENSPKNLTAVPLDLRTVCVKCLAKKPADRYATAQALAEDLERFVKGEPVTAVPLRRAERVWRWAQRKPALALLAALCSVSIIAGSTGILWQWRAATRANKAQAAALERMHWQDIDEWVDRGEHARALAYLASLIRANPEHWQAVMYAMSIVDQHDFPVLQGPVIRPAVKLITPACMSLDGLSILTAGEDRAVRLWDVATGRQTAEWTLDSTVTAIGMTAVLNGIFIATEDGALALHSSRGQPLRLRRKYTTPILEMGVSTDQSHLIARSAEGIETWTIAAIVQPPWSIALPDGIKGASLSADGSRLLVWNTRQAAVWDTSSRQAVLHLHAGISFRSGVLAAGGARVAFLDGGFLAKIWDVASGKLVQTVESQLAKSKFLSLDRAGSRLTVAGNANHLTVYDVESGLTVSPLMSHHYAISSLQASPDGSCTVSYGNDDAIHVWDARTGASFMTSISFGLPRKQTHVQPSLDGSSVLVHHRLEGQFDESITVWKGNSQLPPKRHHVPGQRDFNSGRISPDGRLGCLGLNPENRAYVYELATGRVILDKPLMGDVYGIHFSPDHKKCYGVTANGAVYGWDLETGHALWQPNQQPGMIRPSAISPDGARLIAGHNDGHIRVYDTSTGALVLTLAHPGEVKVLRFAPDKSGRFMSGSTDGIAHVWELATGRKLQTFTGHTHTIIAGDWSPDSRFITTASYDSTARVWDVSTGQMTGTPMPHFAWLSHLEFSPDGRRVVTACRDGTARLWNARTGQPLSPQLQQGYTCETVRFTADGATFLVRDHEGFRFWDTENAIPVSIHYPEPVSGGLGMDSENWRAIMTPDGTHVFLGYSINDGALWQVNHPRGKAPPWFADLLETLCLNTLDESKPGGILLGEHVLKLRQLLLQSAPADFHANWAKQVLGMKTTK</sequence>
<feature type="domain" description="Protein kinase" evidence="4">
    <location>
        <begin position="58"/>
        <end position="318"/>
    </location>
</feature>
<dbReference type="Proteomes" id="UP000590740">
    <property type="component" value="Unassembled WGS sequence"/>
</dbReference>
<dbReference type="PRINTS" id="PR00320">
    <property type="entry name" value="GPROTEINBRPT"/>
</dbReference>
<feature type="repeat" description="WD" evidence="3">
    <location>
        <begin position="945"/>
        <end position="986"/>
    </location>
</feature>
<dbReference type="GO" id="GO:0017070">
    <property type="term" value="F:U6 snRNA binding"/>
    <property type="evidence" value="ECO:0007669"/>
    <property type="project" value="TreeGrafter"/>
</dbReference>
<dbReference type="Pfam" id="PF13360">
    <property type="entry name" value="PQQ_2"/>
    <property type="match status" value="1"/>
</dbReference>
<dbReference type="Pfam" id="PF00400">
    <property type="entry name" value="WD40"/>
    <property type="match status" value="3"/>
</dbReference>
<feature type="repeat" description="WD" evidence="3">
    <location>
        <begin position="453"/>
        <end position="479"/>
    </location>
</feature>
<feature type="repeat" description="WD" evidence="3">
    <location>
        <begin position="872"/>
        <end position="902"/>
    </location>
</feature>
<feature type="repeat" description="WD" evidence="3">
    <location>
        <begin position="685"/>
        <end position="726"/>
    </location>
</feature>
<dbReference type="GO" id="GO:0004672">
    <property type="term" value="F:protein kinase activity"/>
    <property type="evidence" value="ECO:0007669"/>
    <property type="project" value="InterPro"/>
</dbReference>
<keyword evidence="1 3" id="KW-0853">WD repeat</keyword>
<dbReference type="PROSITE" id="PS00678">
    <property type="entry name" value="WD_REPEATS_1"/>
    <property type="match status" value="3"/>
</dbReference>
<dbReference type="SMART" id="SM00320">
    <property type="entry name" value="WD40"/>
    <property type="match status" value="8"/>
</dbReference>
<feature type="repeat" description="WD" evidence="3">
    <location>
        <begin position="902"/>
        <end position="944"/>
    </location>
</feature>
<organism evidence="5 6">
    <name type="scientific">Prosthecobacter vanneervenii</name>
    <dbReference type="NCBI Taxonomy" id="48466"/>
    <lineage>
        <taxon>Bacteria</taxon>
        <taxon>Pseudomonadati</taxon>
        <taxon>Verrucomicrobiota</taxon>
        <taxon>Verrucomicrobiia</taxon>
        <taxon>Verrucomicrobiales</taxon>
        <taxon>Verrucomicrobiaceae</taxon>
        <taxon>Prosthecobacter</taxon>
    </lineage>
</organism>
<evidence type="ECO:0000313" key="5">
    <source>
        <dbReference type="EMBL" id="MBB5031255.1"/>
    </source>
</evidence>
<keyword evidence="6" id="KW-1185">Reference proteome</keyword>
<dbReference type="InterPro" id="IPR001680">
    <property type="entry name" value="WD40_rpt"/>
</dbReference>
<proteinExistence type="predicted"/>
<dbReference type="Pfam" id="PF00069">
    <property type="entry name" value="Pkinase"/>
    <property type="match status" value="1"/>
</dbReference>
<dbReference type="PROSITE" id="PS50294">
    <property type="entry name" value="WD_REPEATS_REGION"/>
    <property type="match status" value="4"/>
</dbReference>
<dbReference type="Gene3D" id="3.30.200.20">
    <property type="entry name" value="Phosphorylase Kinase, domain 1"/>
    <property type="match status" value="1"/>
</dbReference>
<dbReference type="InterPro" id="IPR019775">
    <property type="entry name" value="WD40_repeat_CS"/>
</dbReference>
<dbReference type="GO" id="GO:0000398">
    <property type="term" value="P:mRNA splicing, via spliceosome"/>
    <property type="evidence" value="ECO:0007669"/>
    <property type="project" value="TreeGrafter"/>
</dbReference>
<evidence type="ECO:0000256" key="2">
    <source>
        <dbReference type="ARBA" id="ARBA00022737"/>
    </source>
</evidence>
<dbReference type="GO" id="GO:0030621">
    <property type="term" value="F:U4 snRNA binding"/>
    <property type="evidence" value="ECO:0007669"/>
    <property type="project" value="TreeGrafter"/>
</dbReference>
<dbReference type="SUPFAM" id="SSF56112">
    <property type="entry name" value="Protein kinase-like (PK-like)"/>
    <property type="match status" value="1"/>
</dbReference>
<dbReference type="SUPFAM" id="SSF50998">
    <property type="entry name" value="Quinoprotein alcohol dehydrogenase-like"/>
    <property type="match status" value="2"/>
</dbReference>
<dbReference type="InterPro" id="IPR011047">
    <property type="entry name" value="Quinoprotein_ADH-like_sf"/>
</dbReference>
<dbReference type="PROSITE" id="PS50011">
    <property type="entry name" value="PROTEIN_KINASE_DOM"/>
    <property type="match status" value="1"/>
</dbReference>
<dbReference type="InterPro" id="IPR000719">
    <property type="entry name" value="Prot_kinase_dom"/>
</dbReference>
<dbReference type="Gene3D" id="2.130.10.10">
    <property type="entry name" value="YVTN repeat-like/Quinoprotein amine dehydrogenase"/>
    <property type="match status" value="3"/>
</dbReference>
<dbReference type="AlphaFoldDB" id="A0A7W7Y869"/>
<dbReference type="InterPro" id="IPR015943">
    <property type="entry name" value="WD40/YVTN_repeat-like_dom_sf"/>
</dbReference>
<dbReference type="CDD" id="cd14014">
    <property type="entry name" value="STKc_PknB_like"/>
    <property type="match status" value="1"/>
</dbReference>
<dbReference type="CDD" id="cd00200">
    <property type="entry name" value="WD40"/>
    <property type="match status" value="1"/>
</dbReference>
<dbReference type="PANTHER" id="PTHR19846">
    <property type="entry name" value="WD40 REPEAT PROTEIN"/>
    <property type="match status" value="1"/>
</dbReference>
<dbReference type="InterPro" id="IPR020472">
    <property type="entry name" value="WD40_PAC1"/>
</dbReference>
<dbReference type="SUPFAM" id="SSF50969">
    <property type="entry name" value="YVTN repeat-like/Quinoprotein amine dehydrogenase"/>
    <property type="match status" value="1"/>
</dbReference>
<reference evidence="5 6" key="1">
    <citation type="submission" date="2020-08" db="EMBL/GenBank/DDBJ databases">
        <title>Genomic Encyclopedia of Type Strains, Phase IV (KMG-IV): sequencing the most valuable type-strain genomes for metagenomic binning, comparative biology and taxonomic classification.</title>
        <authorList>
            <person name="Goeker M."/>
        </authorList>
    </citation>
    <scope>NUCLEOTIDE SEQUENCE [LARGE SCALE GENOMIC DNA]</scope>
    <source>
        <strain evidence="5 6">DSM 12252</strain>
    </source>
</reference>
<evidence type="ECO:0000256" key="3">
    <source>
        <dbReference type="PROSITE-ProRule" id="PRU00221"/>
    </source>
</evidence>
<accession>A0A7W7Y869</accession>
<evidence type="ECO:0000313" key="6">
    <source>
        <dbReference type="Proteomes" id="UP000590740"/>
    </source>
</evidence>
<comment type="caution">
    <text evidence="5">The sequence shown here is derived from an EMBL/GenBank/DDBJ whole genome shotgun (WGS) entry which is preliminary data.</text>
</comment>